<reference evidence="3 5" key="1">
    <citation type="journal article" date="2018" name="BMC Genomics">
        <title>Comparative genomics of the wheat fungal pathogen Pyrenophora tritici-repentis reveals chromosomal variations and genome plasticity.</title>
        <authorList>
            <person name="Moolhuijzen P."/>
            <person name="See P.T."/>
            <person name="Hane J.K."/>
            <person name="Shi G."/>
            <person name="Liu Z."/>
            <person name="Oliver R.P."/>
            <person name="Moffat C.S."/>
        </authorList>
    </citation>
    <scope>NUCLEOTIDE SEQUENCE [LARGE SCALE GENOMIC DNA]</scope>
    <source>
        <strain evidence="3">M4</strain>
    </source>
</reference>
<sequence length="358" mass="40402">MATPASILHLPDEVLLQVTQHITGKDTSEELRNLALAHQQFRGVVREALVKNAVIAQHGMSTYIQLLSQKPALASSITSVTWDPSCEVIETQLPATRSAYRKLVNTFWTGAKAHELLEVFDNDIKSSAPISPTTVLACLPHVKHMFIKHSIGSCDAIQRWLCDETTAHSTLDRPSMMFHDRLETLSGILDGTRLSPCAWSIFYEKLGNLKVLELPCQYLPAICVGAARHVPPNLEVLRIWSDEQSGPWAFMFSLYYILRHKTPLLRHVQLFFDLPLEDLVSAICDYQQEPVGSYVFEIDPVILLQLWDTRTQVLVETLFPNPDAPSPSQFIPTSYKPSSLGHKTQTENDRRAEAMWFK</sequence>
<feature type="domain" description="F-box" evidence="2">
    <location>
        <begin position="4"/>
        <end position="58"/>
    </location>
</feature>
<dbReference type="InterPro" id="IPR001810">
    <property type="entry name" value="F-box_dom"/>
</dbReference>
<accession>A0A2W1DLU8</accession>
<dbReference type="EMBL" id="NQIK02000002">
    <property type="protein sequence ID" value="KAF7575197.1"/>
    <property type="molecule type" value="Genomic_DNA"/>
</dbReference>
<dbReference type="PROSITE" id="PS50181">
    <property type="entry name" value="FBOX"/>
    <property type="match status" value="1"/>
</dbReference>
<dbReference type="AlphaFoldDB" id="A0A2W1DLU8"/>
<dbReference type="Proteomes" id="UP000249757">
    <property type="component" value="Unassembled WGS sequence"/>
</dbReference>
<dbReference type="EMBL" id="NRDI02000007">
    <property type="protein sequence ID" value="KAI1515057.1"/>
    <property type="molecule type" value="Genomic_DNA"/>
</dbReference>
<evidence type="ECO:0000313" key="6">
    <source>
        <dbReference type="Proteomes" id="UP000249757"/>
    </source>
</evidence>
<reference evidence="4" key="2">
    <citation type="submission" date="2021-05" db="EMBL/GenBank/DDBJ databases">
        <authorList>
            <person name="Moolhuijzen P.M."/>
            <person name="Moffat C.S."/>
        </authorList>
    </citation>
    <scope>NUCLEOTIDE SEQUENCE</scope>
    <source>
        <strain evidence="4">86-124</strain>
    </source>
</reference>
<feature type="compositionally biased region" description="Polar residues" evidence="1">
    <location>
        <begin position="326"/>
        <end position="343"/>
    </location>
</feature>
<dbReference type="OMA" id="YLPAICV"/>
<keyword evidence="6" id="KW-1185">Reference proteome</keyword>
<evidence type="ECO:0000256" key="1">
    <source>
        <dbReference type="SAM" id="MobiDB-lite"/>
    </source>
</evidence>
<reference evidence="4" key="3">
    <citation type="journal article" date="2022" name="bioRxiv">
        <title>A global pangenome for the wheat fungal pathogen Pyrenophora tritici-repentis and prediction of effector protein structural homology.</title>
        <authorList>
            <person name="Moolhuijzen P."/>
            <person name="See P.T."/>
            <person name="Shi G."/>
            <person name="Powell H.R."/>
            <person name="Cockram J."/>
            <person name="Jorgensen L.N."/>
            <person name="Benslimane H."/>
            <person name="Strelkov S.E."/>
            <person name="Turner J."/>
            <person name="Liu Z."/>
            <person name="Moffat C.S."/>
        </authorList>
    </citation>
    <scope>NUCLEOTIDE SEQUENCE</scope>
    <source>
        <strain evidence="4">86-124</strain>
    </source>
</reference>
<gene>
    <name evidence="4" type="ORF">Ptr86124_006380</name>
    <name evidence="3" type="ORF">PtrM4_068210</name>
</gene>
<reference evidence="6" key="4">
    <citation type="journal article" date="2022" name="Microb. Genom.">
        <title>A global pangenome for the wheat fungal pathogen Pyrenophora tritici-repentis and prediction of effector protein structural homology.</title>
        <authorList>
            <person name="Moolhuijzen P.M."/>
            <person name="See P.T."/>
            <person name="Shi G."/>
            <person name="Powell H.R."/>
            <person name="Cockram J."/>
            <person name="Jorgensen L.N."/>
            <person name="Benslimane H."/>
            <person name="Strelkov S.E."/>
            <person name="Turner J."/>
            <person name="Liu Z."/>
            <person name="Moffat C.S."/>
        </authorList>
    </citation>
    <scope>NUCLEOTIDE SEQUENCE [LARGE SCALE GENOMIC DNA]</scope>
</reference>
<evidence type="ECO:0000313" key="4">
    <source>
        <dbReference type="EMBL" id="KAI1515057.1"/>
    </source>
</evidence>
<evidence type="ECO:0000313" key="3">
    <source>
        <dbReference type="EMBL" id="KAF7575197.1"/>
    </source>
</evidence>
<evidence type="ECO:0000313" key="5">
    <source>
        <dbReference type="Proteomes" id="UP000245464"/>
    </source>
</evidence>
<feature type="region of interest" description="Disordered" evidence="1">
    <location>
        <begin position="325"/>
        <end position="347"/>
    </location>
</feature>
<comment type="caution">
    <text evidence="3">The sequence shown here is derived from an EMBL/GenBank/DDBJ whole genome shotgun (WGS) entry which is preliminary data.</text>
</comment>
<dbReference type="OrthoDB" id="3799132at2759"/>
<proteinExistence type="predicted"/>
<evidence type="ECO:0000259" key="2">
    <source>
        <dbReference type="PROSITE" id="PS50181"/>
    </source>
</evidence>
<dbReference type="Proteomes" id="UP000245464">
    <property type="component" value="Chromosome 2"/>
</dbReference>
<organism evidence="3 5">
    <name type="scientific">Pyrenophora tritici-repentis</name>
    <dbReference type="NCBI Taxonomy" id="45151"/>
    <lineage>
        <taxon>Eukaryota</taxon>
        <taxon>Fungi</taxon>
        <taxon>Dikarya</taxon>
        <taxon>Ascomycota</taxon>
        <taxon>Pezizomycotina</taxon>
        <taxon>Dothideomycetes</taxon>
        <taxon>Pleosporomycetidae</taxon>
        <taxon>Pleosporales</taxon>
        <taxon>Pleosporineae</taxon>
        <taxon>Pleosporaceae</taxon>
        <taxon>Pyrenophora</taxon>
    </lineage>
</organism>
<protein>
    <recommendedName>
        <fullName evidence="2">F-box domain-containing protein</fullName>
    </recommendedName>
</protein>
<name>A0A2W1DLU8_9PLEO</name>